<evidence type="ECO:0000256" key="3">
    <source>
        <dbReference type="ARBA" id="ARBA00022989"/>
    </source>
</evidence>
<name>A0A2T9YIP9_9FUNG</name>
<keyword evidence="7" id="KW-1185">Reference proteome</keyword>
<evidence type="ECO:0000256" key="5">
    <source>
        <dbReference type="SAM" id="MobiDB-lite"/>
    </source>
</evidence>
<keyword evidence="2" id="KW-0812">Transmembrane</keyword>
<dbReference type="OrthoDB" id="10039147at2759"/>
<accession>A0A2T9YIP9</accession>
<evidence type="ECO:0000256" key="4">
    <source>
        <dbReference type="ARBA" id="ARBA00023136"/>
    </source>
</evidence>
<dbReference type="Pfam" id="PF07946">
    <property type="entry name" value="CCDC47"/>
    <property type="match status" value="1"/>
</dbReference>
<dbReference type="GO" id="GO:0005509">
    <property type="term" value="F:calcium ion binding"/>
    <property type="evidence" value="ECO:0007669"/>
    <property type="project" value="InterPro"/>
</dbReference>
<evidence type="ECO:0008006" key="8">
    <source>
        <dbReference type="Google" id="ProtNLM"/>
    </source>
</evidence>
<evidence type="ECO:0000313" key="7">
    <source>
        <dbReference type="Proteomes" id="UP000245383"/>
    </source>
</evidence>
<dbReference type="GO" id="GO:0005783">
    <property type="term" value="C:endoplasmic reticulum"/>
    <property type="evidence" value="ECO:0007669"/>
    <property type="project" value="InterPro"/>
</dbReference>
<sequence length="373" mass="42637">MGFKSGFFACLLTAYSIASEELHGAVQHEPSGSTDPLKTSSNPAAKPSVNFSFEAYKFEALILCVLIVYGIFFVKGRAVNMKIFEQIEQVVTDVLRENFTDLAQPLGKTLERDSVSDALFWASGRRNCQSLNGHLKPRHDLIGLATSILESSEDFMKIEISLNDKAPDFVFALVPKNKHRTVLKSRFDVGAFAKPIKVEDLGEKFTAMSEHSDFLQGLKNSNLFTNFSQSDCLLSELYITDQPQYKPTAIPFFQNKRLIAKIKIPQLDSNGVDLLKNTIEYILYLVDYTCNDMNIRPELVNKQKKVRQEAYKDLHQQAEKQKKDEQTKIALEKKKIKLESFERLSPEQRRKAEEKLRTKEEKKRIKKRSTIRA</sequence>
<dbReference type="InterPro" id="IPR012879">
    <property type="entry name" value="CCDC47"/>
</dbReference>
<dbReference type="PANTHER" id="PTHR12883">
    <property type="entry name" value="ADIPOCYTE-SPECIFIC PROTEIN 4-RELATED"/>
    <property type="match status" value="1"/>
</dbReference>
<feature type="compositionally biased region" description="Basic residues" evidence="5">
    <location>
        <begin position="364"/>
        <end position="373"/>
    </location>
</feature>
<gene>
    <name evidence="6" type="ORF">BB561_003973</name>
</gene>
<feature type="region of interest" description="Disordered" evidence="5">
    <location>
        <begin position="347"/>
        <end position="373"/>
    </location>
</feature>
<dbReference type="EMBL" id="MBFR01000171">
    <property type="protein sequence ID" value="PVU92189.1"/>
    <property type="molecule type" value="Genomic_DNA"/>
</dbReference>
<feature type="compositionally biased region" description="Basic and acidic residues" evidence="5">
    <location>
        <begin position="347"/>
        <end position="363"/>
    </location>
</feature>
<dbReference type="STRING" id="133385.A0A2T9YIP9"/>
<organism evidence="6 7">
    <name type="scientific">Smittium simulii</name>
    <dbReference type="NCBI Taxonomy" id="133385"/>
    <lineage>
        <taxon>Eukaryota</taxon>
        <taxon>Fungi</taxon>
        <taxon>Fungi incertae sedis</taxon>
        <taxon>Zoopagomycota</taxon>
        <taxon>Kickxellomycotina</taxon>
        <taxon>Harpellomycetes</taxon>
        <taxon>Harpellales</taxon>
        <taxon>Legeriomycetaceae</taxon>
        <taxon>Smittium</taxon>
    </lineage>
</organism>
<comment type="caution">
    <text evidence="6">The sequence shown here is derived from an EMBL/GenBank/DDBJ whole genome shotgun (WGS) entry which is preliminary data.</text>
</comment>
<keyword evidence="4" id="KW-0472">Membrane</keyword>
<dbReference type="Proteomes" id="UP000245383">
    <property type="component" value="Unassembled WGS sequence"/>
</dbReference>
<dbReference type="AlphaFoldDB" id="A0A2T9YIP9"/>
<comment type="subcellular location">
    <subcellularLocation>
        <location evidence="1">Membrane</location>
        <topology evidence="1">Single-pass membrane protein</topology>
    </subcellularLocation>
</comment>
<reference evidence="6 7" key="1">
    <citation type="journal article" date="2018" name="MBio">
        <title>Comparative Genomics Reveals the Core Gene Toolbox for the Fungus-Insect Symbiosis.</title>
        <authorList>
            <person name="Wang Y."/>
            <person name="Stata M."/>
            <person name="Wang W."/>
            <person name="Stajich J.E."/>
            <person name="White M.M."/>
            <person name="Moncalvo J.M."/>
        </authorList>
    </citation>
    <scope>NUCLEOTIDE SEQUENCE [LARGE SCALE GENOMIC DNA]</scope>
    <source>
        <strain evidence="6 7">SWE-8-4</strain>
    </source>
</reference>
<dbReference type="GO" id="GO:0032469">
    <property type="term" value="P:endoplasmic reticulum calcium ion homeostasis"/>
    <property type="evidence" value="ECO:0007669"/>
    <property type="project" value="InterPro"/>
</dbReference>
<evidence type="ECO:0000256" key="1">
    <source>
        <dbReference type="ARBA" id="ARBA00004167"/>
    </source>
</evidence>
<dbReference type="PANTHER" id="PTHR12883:SF0">
    <property type="entry name" value="PAT COMPLEX SUBUNIT CCDC47"/>
    <property type="match status" value="1"/>
</dbReference>
<evidence type="ECO:0000256" key="2">
    <source>
        <dbReference type="ARBA" id="ARBA00022692"/>
    </source>
</evidence>
<proteinExistence type="predicted"/>
<protein>
    <recommendedName>
        <fullName evidence="8">Coiled-coil domain-containing protein 47</fullName>
    </recommendedName>
</protein>
<dbReference type="GO" id="GO:0016020">
    <property type="term" value="C:membrane"/>
    <property type="evidence" value="ECO:0007669"/>
    <property type="project" value="UniProtKB-SubCell"/>
</dbReference>
<evidence type="ECO:0000313" key="6">
    <source>
        <dbReference type="EMBL" id="PVU92189.1"/>
    </source>
</evidence>
<keyword evidence="3" id="KW-1133">Transmembrane helix</keyword>